<feature type="domain" description="Carrier" evidence="3">
    <location>
        <begin position="16"/>
        <end position="94"/>
    </location>
</feature>
<dbReference type="EMBL" id="BNBC01000021">
    <property type="protein sequence ID" value="GHE84148.1"/>
    <property type="molecule type" value="Genomic_DNA"/>
</dbReference>
<dbReference type="PROSITE" id="PS50075">
    <property type="entry name" value="CARRIER"/>
    <property type="match status" value="1"/>
</dbReference>
<evidence type="ECO:0000313" key="5">
    <source>
        <dbReference type="Proteomes" id="UP000641386"/>
    </source>
</evidence>
<keyword evidence="2" id="KW-0597">Phosphoprotein</keyword>
<reference evidence="4" key="1">
    <citation type="journal article" date="2014" name="Int. J. Syst. Evol. Microbiol.">
        <title>Complete genome sequence of Corynebacterium casei LMG S-19264T (=DSM 44701T), isolated from a smear-ripened cheese.</title>
        <authorList>
            <consortium name="US DOE Joint Genome Institute (JGI-PGF)"/>
            <person name="Walter F."/>
            <person name="Albersmeier A."/>
            <person name="Kalinowski J."/>
            <person name="Ruckert C."/>
        </authorList>
    </citation>
    <scope>NUCLEOTIDE SEQUENCE</scope>
    <source>
        <strain evidence="4">JCM 3302</strain>
    </source>
</reference>
<sequence>MTDNISVAENGALLNDSWDGTFEAVLRPYLPYLSSDEPLTGDADLPHLGLDSVGTVELLAALESTYQVRFLDDALHRENFATPDILWRTLKAMANPNA</sequence>
<evidence type="ECO:0000313" key="4">
    <source>
        <dbReference type="EMBL" id="GHE84148.1"/>
    </source>
</evidence>
<dbReference type="Gene3D" id="1.10.1200.10">
    <property type="entry name" value="ACP-like"/>
    <property type="match status" value="1"/>
</dbReference>
<protein>
    <recommendedName>
        <fullName evidence="3">Carrier domain-containing protein</fullName>
    </recommendedName>
</protein>
<organism evidence="4 5">
    <name type="scientific">Streptomyces spiralis</name>
    <dbReference type="NCBI Taxonomy" id="66376"/>
    <lineage>
        <taxon>Bacteria</taxon>
        <taxon>Bacillati</taxon>
        <taxon>Actinomycetota</taxon>
        <taxon>Actinomycetes</taxon>
        <taxon>Kitasatosporales</taxon>
        <taxon>Streptomycetaceae</taxon>
        <taxon>Streptomyces</taxon>
    </lineage>
</organism>
<name>A0A919A2Y9_9ACTN</name>
<keyword evidence="5" id="KW-1185">Reference proteome</keyword>
<dbReference type="SUPFAM" id="SSF47336">
    <property type="entry name" value="ACP-like"/>
    <property type="match status" value="1"/>
</dbReference>
<dbReference type="Pfam" id="PF00550">
    <property type="entry name" value="PP-binding"/>
    <property type="match status" value="1"/>
</dbReference>
<comment type="caution">
    <text evidence="4">The sequence shown here is derived from an EMBL/GenBank/DDBJ whole genome shotgun (WGS) entry which is preliminary data.</text>
</comment>
<dbReference type="AlphaFoldDB" id="A0A919A2Y9"/>
<dbReference type="InterPro" id="IPR036736">
    <property type="entry name" value="ACP-like_sf"/>
</dbReference>
<dbReference type="InterPro" id="IPR006162">
    <property type="entry name" value="Ppantetheine_attach_site"/>
</dbReference>
<dbReference type="PROSITE" id="PS00012">
    <property type="entry name" value="PHOSPHOPANTETHEINE"/>
    <property type="match status" value="1"/>
</dbReference>
<reference evidence="4" key="2">
    <citation type="submission" date="2020-09" db="EMBL/GenBank/DDBJ databases">
        <authorList>
            <person name="Sun Q."/>
            <person name="Ohkuma M."/>
        </authorList>
    </citation>
    <scope>NUCLEOTIDE SEQUENCE</scope>
    <source>
        <strain evidence="4">JCM 3302</strain>
    </source>
</reference>
<dbReference type="Proteomes" id="UP000641386">
    <property type="component" value="Unassembled WGS sequence"/>
</dbReference>
<accession>A0A919A2Y9</accession>
<gene>
    <name evidence="4" type="ORF">GCM10014715_45270</name>
</gene>
<evidence type="ECO:0000256" key="2">
    <source>
        <dbReference type="ARBA" id="ARBA00022553"/>
    </source>
</evidence>
<keyword evidence="1" id="KW-0596">Phosphopantetheine</keyword>
<evidence type="ECO:0000256" key="1">
    <source>
        <dbReference type="ARBA" id="ARBA00022450"/>
    </source>
</evidence>
<evidence type="ECO:0000259" key="3">
    <source>
        <dbReference type="PROSITE" id="PS50075"/>
    </source>
</evidence>
<dbReference type="RefSeq" id="WP_189902970.1">
    <property type="nucleotide sequence ID" value="NZ_BNBC01000021.1"/>
</dbReference>
<proteinExistence type="predicted"/>
<dbReference type="InterPro" id="IPR009081">
    <property type="entry name" value="PP-bd_ACP"/>
</dbReference>